<organism evidence="1 2">
    <name type="scientific">Alkalihalophilus lindianensis</name>
    <dbReference type="NCBI Taxonomy" id="1630542"/>
    <lineage>
        <taxon>Bacteria</taxon>
        <taxon>Bacillati</taxon>
        <taxon>Bacillota</taxon>
        <taxon>Bacilli</taxon>
        <taxon>Bacillales</taxon>
        <taxon>Bacillaceae</taxon>
        <taxon>Alkalihalophilus</taxon>
    </lineage>
</organism>
<keyword evidence="2" id="KW-1185">Reference proteome</keyword>
<evidence type="ECO:0000313" key="1">
    <source>
        <dbReference type="EMBL" id="MDV2684504.1"/>
    </source>
</evidence>
<dbReference type="RefSeq" id="WP_317121728.1">
    <property type="nucleotide sequence ID" value="NZ_JAWJBA010000002.1"/>
</dbReference>
<comment type="caution">
    <text evidence="1">The sequence shown here is derived from an EMBL/GenBank/DDBJ whole genome shotgun (WGS) entry which is preliminary data.</text>
</comment>
<reference evidence="1 2" key="1">
    <citation type="submission" date="2023-10" db="EMBL/GenBank/DDBJ databases">
        <title>Screening of Alkalihalobacillus lindianensis BZ-TG-R113 and Its Alleviation of Salt Stress on Rapeseed Growth.</title>
        <authorList>
            <person name="Zhao B."/>
            <person name="Guo T."/>
        </authorList>
    </citation>
    <scope>NUCLEOTIDE SEQUENCE [LARGE SCALE GENOMIC DNA]</scope>
    <source>
        <strain evidence="1 2">BZ-TG-R113</strain>
    </source>
</reference>
<sequence length="206" mass="22065">MSTFSSMFGRESESACESISIDRSYKKPKQKACDCSIRIRSTDTTTVTAATFPGADVVPADVDIQTIDIDICPKCNPANSNVFAVFQNTFGGPPPTGFSTVIAASIPGTFKVKCSEETGMAIIEGLANIVIDNTVGLISPLVPITTILTLPFRIEVSSDGTATFTARFIADGETLSVSFAGLDVLIRDCDTRTRRRSFDHDRGCCE</sequence>
<accession>A0ABU3X9F5</accession>
<dbReference type="EMBL" id="JAWJBA010000002">
    <property type="protein sequence ID" value="MDV2684504.1"/>
    <property type="molecule type" value="Genomic_DNA"/>
</dbReference>
<dbReference type="Proteomes" id="UP001287282">
    <property type="component" value="Unassembled WGS sequence"/>
</dbReference>
<protein>
    <submittedName>
        <fullName evidence="1">Uncharacterized protein</fullName>
    </submittedName>
</protein>
<proteinExistence type="predicted"/>
<name>A0ABU3X9F5_9BACI</name>
<gene>
    <name evidence="1" type="ORF">RYX56_08990</name>
</gene>
<evidence type="ECO:0000313" key="2">
    <source>
        <dbReference type="Proteomes" id="UP001287282"/>
    </source>
</evidence>